<name>A0A4S8HUR6_9BACT</name>
<protein>
    <recommendedName>
        <fullName evidence="2">DUF5689 domain-containing protein</fullName>
    </recommendedName>
</protein>
<accession>A0A4S8HUR6</accession>
<feature type="chain" id="PRO_5020360825" description="DUF5689 domain-containing protein" evidence="1">
    <location>
        <begin position="19"/>
        <end position="503"/>
    </location>
</feature>
<dbReference type="RefSeq" id="WP_136578345.1">
    <property type="nucleotide sequence ID" value="NZ_STFF01000004.1"/>
</dbReference>
<evidence type="ECO:0000313" key="3">
    <source>
        <dbReference type="EMBL" id="THU38389.1"/>
    </source>
</evidence>
<sequence>MKKSLAYTFSLLSLVVLWACKKDNYPGGEISPYLAIYDVRNLFKGNDVVLSKDNMFGSTSITGVVVSDHSGNNLPNGLLILQDSRRLSLLRGISVAIGDAAASYKPGDSVVINVEGGTLTRVDGILQITNLTNDVVTKVSSGNVIPPNRIPINLIIQNPDNYESTLGIIVKANFSPLSTPADVLAGDKTVDDTFGQLTLHTESNATFANNEAPFYSNFCGILFNKTAKDGNRVPQFRLRTGTDVVKLSSAVNVTPVLITGFISDVIGTDADYEYMQFMATRDIDFAVTPFSVVTTNNAGASTPAGFPANGWATGGLRTYKFNLTAGKATKGSFFYVGGTKKLINGASSTNISSSNWIRAYAYGGTGEGFGTGTTNLLANSGNAFGMAIFEGTNVTAASVPVDVVFIGTGGSLYSAGKGYPICNSDYYDIKNPITLADQPYYQNGTNTLAFSYYGADLGIFNKLSGTYDLTLGRWTKARTQVPDTLTKTSPVSQIESNNVTILK</sequence>
<keyword evidence="1" id="KW-0732">Signal</keyword>
<dbReference type="EMBL" id="STFF01000004">
    <property type="protein sequence ID" value="THU38389.1"/>
    <property type="molecule type" value="Genomic_DNA"/>
</dbReference>
<dbReference type="AlphaFoldDB" id="A0A4S8HUR6"/>
<reference evidence="3 4" key="1">
    <citation type="submission" date="2019-04" db="EMBL/GenBank/DDBJ databases">
        <title>Niastella caeni sp. nov., isolated from activated sludge.</title>
        <authorList>
            <person name="Sheng M."/>
        </authorList>
    </citation>
    <scope>NUCLEOTIDE SEQUENCE [LARGE SCALE GENOMIC DNA]</scope>
    <source>
        <strain evidence="3 4">HX-2-15</strain>
    </source>
</reference>
<dbReference type="InterPro" id="IPR043744">
    <property type="entry name" value="DUF5689"/>
</dbReference>
<dbReference type="Proteomes" id="UP000306918">
    <property type="component" value="Unassembled WGS sequence"/>
</dbReference>
<feature type="signal peptide" evidence="1">
    <location>
        <begin position="1"/>
        <end position="18"/>
    </location>
</feature>
<comment type="caution">
    <text evidence="3">The sequence shown here is derived from an EMBL/GenBank/DDBJ whole genome shotgun (WGS) entry which is preliminary data.</text>
</comment>
<gene>
    <name evidence="3" type="ORF">FAM09_17095</name>
</gene>
<evidence type="ECO:0000259" key="2">
    <source>
        <dbReference type="Pfam" id="PF18942"/>
    </source>
</evidence>
<organism evidence="3 4">
    <name type="scientific">Niastella caeni</name>
    <dbReference type="NCBI Taxonomy" id="2569763"/>
    <lineage>
        <taxon>Bacteria</taxon>
        <taxon>Pseudomonadati</taxon>
        <taxon>Bacteroidota</taxon>
        <taxon>Chitinophagia</taxon>
        <taxon>Chitinophagales</taxon>
        <taxon>Chitinophagaceae</taxon>
        <taxon>Niastella</taxon>
    </lineage>
</organism>
<proteinExistence type="predicted"/>
<dbReference type="Pfam" id="PF18942">
    <property type="entry name" value="DUF5689"/>
    <property type="match status" value="1"/>
</dbReference>
<keyword evidence="4" id="KW-1185">Reference proteome</keyword>
<evidence type="ECO:0000313" key="4">
    <source>
        <dbReference type="Proteomes" id="UP000306918"/>
    </source>
</evidence>
<feature type="domain" description="DUF5689" evidence="2">
    <location>
        <begin position="35"/>
        <end position="244"/>
    </location>
</feature>
<evidence type="ECO:0000256" key="1">
    <source>
        <dbReference type="SAM" id="SignalP"/>
    </source>
</evidence>
<dbReference type="OrthoDB" id="1111074at2"/>